<keyword evidence="4" id="KW-1185">Reference proteome</keyword>
<evidence type="ECO:0008006" key="5">
    <source>
        <dbReference type="Google" id="ProtNLM"/>
    </source>
</evidence>
<accession>A0ABW0FIN6</accession>
<sequence>MTVPPPPHEPSPYGQSAQPGGASPHGQPSPAGDYGQPSPAGSYGQPSAADPYGQASPAAAYGQPSPAGAYGQPAPAGQAGQPGPSQDAAWGLQDGQVGSGVPAPGQDLGADLGAALKFAGNGLLRNWVPFLVVGLIYGVIACVIIVGGVVGGIFATLPLINDVGPTDELPAEAVLIFYGISLGAGLLTAPFALLWQSGSVRAAEVILEGGRPSIGQALIGPLRVILTALLVGVITLIGTVLLVIPGLIATVLLIFAIPAAARGASPIAAIKESFTLVKNNLGTSIIMYILINAIGTVVAFFFPLVIALVPFVILFEIAMYERLNRRELPEPAKA</sequence>
<reference evidence="4" key="1">
    <citation type="journal article" date="2019" name="Int. J. Syst. Evol. Microbiol.">
        <title>The Global Catalogue of Microorganisms (GCM) 10K type strain sequencing project: providing services to taxonomists for standard genome sequencing and annotation.</title>
        <authorList>
            <consortium name="The Broad Institute Genomics Platform"/>
            <consortium name="The Broad Institute Genome Sequencing Center for Infectious Disease"/>
            <person name="Wu L."/>
            <person name="Ma J."/>
        </authorList>
    </citation>
    <scope>NUCLEOTIDE SEQUENCE [LARGE SCALE GENOMIC DNA]</scope>
    <source>
        <strain evidence="4">CGMCC 1.16455</strain>
    </source>
</reference>
<feature type="compositionally biased region" description="Low complexity" evidence="1">
    <location>
        <begin position="62"/>
        <end position="89"/>
    </location>
</feature>
<comment type="caution">
    <text evidence="3">The sequence shown here is derived from an EMBL/GenBank/DDBJ whole genome shotgun (WGS) entry which is preliminary data.</text>
</comment>
<keyword evidence="2" id="KW-0812">Transmembrane</keyword>
<evidence type="ECO:0000313" key="4">
    <source>
        <dbReference type="Proteomes" id="UP001595937"/>
    </source>
</evidence>
<gene>
    <name evidence="3" type="ORF">ACFPK8_15255</name>
</gene>
<evidence type="ECO:0000313" key="3">
    <source>
        <dbReference type="EMBL" id="MFC5298868.1"/>
    </source>
</evidence>
<feature type="compositionally biased region" description="Pro residues" evidence="1">
    <location>
        <begin position="1"/>
        <end position="10"/>
    </location>
</feature>
<feature type="transmembrane region" description="Helical" evidence="2">
    <location>
        <begin position="127"/>
        <end position="155"/>
    </location>
</feature>
<keyword evidence="2" id="KW-1133">Transmembrane helix</keyword>
<proteinExistence type="predicted"/>
<feature type="region of interest" description="Disordered" evidence="1">
    <location>
        <begin position="1"/>
        <end position="104"/>
    </location>
</feature>
<dbReference type="Proteomes" id="UP001595937">
    <property type="component" value="Unassembled WGS sequence"/>
</dbReference>
<feature type="transmembrane region" description="Helical" evidence="2">
    <location>
        <begin position="224"/>
        <end position="257"/>
    </location>
</feature>
<dbReference type="EMBL" id="JBHSLN010000083">
    <property type="protein sequence ID" value="MFC5298868.1"/>
    <property type="molecule type" value="Genomic_DNA"/>
</dbReference>
<protein>
    <recommendedName>
        <fullName evidence="5">Glycerophosphoryl diester phosphodiesterase membrane domain-containing protein</fullName>
    </recommendedName>
</protein>
<keyword evidence="2" id="KW-0472">Membrane</keyword>
<dbReference type="RefSeq" id="WP_343923850.1">
    <property type="nucleotide sequence ID" value="NZ_BAAAIR010000035.1"/>
</dbReference>
<evidence type="ECO:0000256" key="2">
    <source>
        <dbReference type="SAM" id="Phobius"/>
    </source>
</evidence>
<feature type="transmembrane region" description="Helical" evidence="2">
    <location>
        <begin position="285"/>
        <end position="315"/>
    </location>
</feature>
<organism evidence="3 4">
    <name type="scientific">Brachybacterium tyrofermentans</name>
    <dbReference type="NCBI Taxonomy" id="47848"/>
    <lineage>
        <taxon>Bacteria</taxon>
        <taxon>Bacillati</taxon>
        <taxon>Actinomycetota</taxon>
        <taxon>Actinomycetes</taxon>
        <taxon>Micrococcales</taxon>
        <taxon>Dermabacteraceae</taxon>
        <taxon>Brachybacterium</taxon>
    </lineage>
</organism>
<feature type="transmembrane region" description="Helical" evidence="2">
    <location>
        <begin position="175"/>
        <end position="195"/>
    </location>
</feature>
<name>A0ABW0FIN6_9MICO</name>
<dbReference type="GeneID" id="303297272"/>
<evidence type="ECO:0000256" key="1">
    <source>
        <dbReference type="SAM" id="MobiDB-lite"/>
    </source>
</evidence>